<keyword evidence="2 5" id="KW-0479">Metal-binding</keyword>
<feature type="binding site" evidence="5">
    <location>
        <position position="191"/>
    </location>
    <ligand>
        <name>substrate</name>
    </ligand>
</feature>
<dbReference type="CDD" id="cd01298">
    <property type="entry name" value="ATZ_TRZ_like"/>
    <property type="match status" value="1"/>
</dbReference>
<comment type="caution">
    <text evidence="5">Lacks conserved residue(s) required for the propagation of feature annotation.</text>
</comment>
<comment type="similarity">
    <text evidence="1">Belongs to the metallo-dependent hydrolases superfamily. ATZ/TRZ family.</text>
</comment>
<feature type="binding site" evidence="5">
    <location>
        <position position="221"/>
    </location>
    <ligand>
        <name>substrate</name>
    </ligand>
</feature>
<comment type="catalytic activity">
    <reaction evidence="5">
        <text>S-methyl-5'-thioadenosine + H2O + H(+) = S-methyl-5'-thioinosine + NH4(+)</text>
        <dbReference type="Rhea" id="RHEA:25025"/>
        <dbReference type="ChEBI" id="CHEBI:15377"/>
        <dbReference type="ChEBI" id="CHEBI:15378"/>
        <dbReference type="ChEBI" id="CHEBI:17509"/>
        <dbReference type="ChEBI" id="CHEBI:28938"/>
        <dbReference type="ChEBI" id="CHEBI:48595"/>
        <dbReference type="EC" id="3.5.4.31"/>
    </reaction>
</comment>
<gene>
    <name evidence="5" type="primary">mtaD</name>
    <name evidence="8" type="ORF">CKO13_03735</name>
</gene>
<dbReference type="SUPFAM" id="SSF51338">
    <property type="entry name" value="Composite domain of metallo-dependent hydrolases"/>
    <property type="match status" value="1"/>
</dbReference>
<feature type="binding site" evidence="5">
    <location>
        <position position="71"/>
    </location>
    <ligand>
        <name>Zn(2+)</name>
        <dbReference type="ChEBI" id="CHEBI:29105"/>
    </ligand>
</feature>
<dbReference type="NCBIfam" id="NF006549">
    <property type="entry name" value="PRK09045.1"/>
    <property type="match status" value="1"/>
</dbReference>
<dbReference type="InterPro" id="IPR023512">
    <property type="entry name" value="Deaminase_MtaD/DadD"/>
</dbReference>
<keyword evidence="3 5" id="KW-0378">Hydrolase</keyword>
<feature type="binding site" evidence="5">
    <location>
        <position position="69"/>
    </location>
    <ligand>
        <name>Zn(2+)</name>
        <dbReference type="ChEBI" id="CHEBI:29105"/>
    </ligand>
</feature>
<dbReference type="InterPro" id="IPR032466">
    <property type="entry name" value="Metal_Hydrolase"/>
</dbReference>
<evidence type="ECO:0000256" key="4">
    <source>
        <dbReference type="ARBA" id="ARBA00022833"/>
    </source>
</evidence>
<protein>
    <recommendedName>
        <fullName evidence="5">5-methylthioadenosine/S-adenosylhomocysteine deaminase</fullName>
        <shortName evidence="5">MTA/SAH deaminase</shortName>
        <ecNumber evidence="5">3.5.4.28</ecNumber>
        <ecNumber evidence="5">3.5.4.31</ecNumber>
    </recommendedName>
</protein>
<organism evidence="8 9">
    <name type="scientific">Halorhodospira neutriphila</name>
    <dbReference type="NCBI Taxonomy" id="168379"/>
    <lineage>
        <taxon>Bacteria</taxon>
        <taxon>Pseudomonadati</taxon>
        <taxon>Pseudomonadota</taxon>
        <taxon>Gammaproteobacteria</taxon>
        <taxon>Chromatiales</taxon>
        <taxon>Ectothiorhodospiraceae</taxon>
        <taxon>Halorhodospira</taxon>
    </lineage>
</organism>
<dbReference type="Proteomes" id="UP000738126">
    <property type="component" value="Unassembled WGS sequence"/>
</dbReference>
<dbReference type="PANTHER" id="PTHR43794:SF11">
    <property type="entry name" value="AMIDOHYDROLASE-RELATED DOMAIN-CONTAINING PROTEIN"/>
    <property type="match status" value="1"/>
</dbReference>
<feature type="domain" description="Aminodeoxyfutalosine deaminase/Imidazolonepropionase-like composite" evidence="7">
    <location>
        <begin position="27"/>
        <end position="48"/>
    </location>
</feature>
<evidence type="ECO:0000256" key="1">
    <source>
        <dbReference type="ARBA" id="ARBA00006745"/>
    </source>
</evidence>
<comment type="cofactor">
    <cofactor evidence="5">
        <name>Zn(2+)</name>
        <dbReference type="ChEBI" id="CHEBI:29105"/>
    </cofactor>
    <text evidence="5">Binds 1 zinc ion per subunit.</text>
</comment>
<comment type="function">
    <text evidence="5">Catalyzes the deamination of 5-methylthioadenosine and S-adenosyl-L-homocysteine into 5-methylthioinosine and S-inosyl-L-homocysteine, respectively. Is also able to deaminate adenosine.</text>
</comment>
<keyword evidence="4 5" id="KW-0862">Zinc</keyword>
<feature type="binding site" evidence="5">
    <location>
        <position position="306"/>
    </location>
    <ligand>
        <name>substrate</name>
    </ligand>
</feature>
<evidence type="ECO:0000256" key="2">
    <source>
        <dbReference type="ARBA" id="ARBA00022723"/>
    </source>
</evidence>
<name>A0ABS1E5B2_9GAMM</name>
<accession>A0ABS1E5B2</accession>
<dbReference type="Gene3D" id="3.20.20.140">
    <property type="entry name" value="Metal-dependent hydrolases"/>
    <property type="match status" value="1"/>
</dbReference>
<comment type="caution">
    <text evidence="8">The sequence shown here is derived from an EMBL/GenBank/DDBJ whole genome shotgun (WGS) entry which is preliminary data.</text>
</comment>
<sequence length="443" mass="47048">MERVDSLIHARWVIPVEPEGAVLERHGVAVRDGRIVAIAPSAELQARYSAAEERHLGEHALIPGLINAHTHSAMTLLRGMADDLPLMTWLTEHIWPAEQRWVGEAFVRDGSTLAMAEMLLGGVTCFNDMYFFPEATAAAAREAGMRAVLGMIVIDFPSAYASGPEAYLEKGLAFHEACRGEALIRPVLAPHAPYTVAEPWLERIREHAEALDVPVHIHLHETAGEVEQSVQQTGKRPLQRLDELGLVSPRLLAVHATQLEAAEIERLAAAGAHVLHCPEANLKLASGFCPVGALSAAGVNVALGTDGVASNNDLDMIGEMRTAALLAKAVGGDAAAVPAAQALRMATLNAARALGIDGAVGSIEPGKAADLTAVSLGEIDLQPIYNPLSQLVYAATRRHVTDVWVAGAPLVRDRQLTTIDAAAASRRAAQWGERIGAADRGEG</sequence>
<comment type="similarity">
    <text evidence="5">Belongs to the metallo-dependent hydrolases superfamily. MTA/SAH deaminase family.</text>
</comment>
<dbReference type="RefSeq" id="WP_200256951.1">
    <property type="nucleotide sequence ID" value="NZ_NRSH01000026.1"/>
</dbReference>
<feature type="binding site" evidence="5">
    <location>
        <position position="98"/>
    </location>
    <ligand>
        <name>substrate</name>
    </ligand>
</feature>
<dbReference type="InterPro" id="IPR006680">
    <property type="entry name" value="Amidohydro-rel"/>
</dbReference>
<evidence type="ECO:0000313" key="9">
    <source>
        <dbReference type="Proteomes" id="UP000738126"/>
    </source>
</evidence>
<feature type="binding site" evidence="5">
    <location>
        <position position="306"/>
    </location>
    <ligand>
        <name>Zn(2+)</name>
        <dbReference type="ChEBI" id="CHEBI:29105"/>
    </ligand>
</feature>
<dbReference type="HAMAP" id="MF_01281">
    <property type="entry name" value="MTA_SAH_deamin"/>
    <property type="match status" value="1"/>
</dbReference>
<dbReference type="EMBL" id="NRSH01000026">
    <property type="protein sequence ID" value="MBK1726148.1"/>
    <property type="molecule type" value="Genomic_DNA"/>
</dbReference>
<keyword evidence="9" id="KW-1185">Reference proteome</keyword>
<dbReference type="SUPFAM" id="SSF51556">
    <property type="entry name" value="Metallo-dependent hydrolases"/>
    <property type="match status" value="1"/>
</dbReference>
<comment type="catalytic activity">
    <reaction evidence="5">
        <text>S-adenosyl-L-homocysteine + H2O + H(+) = S-inosyl-L-homocysteine + NH4(+)</text>
        <dbReference type="Rhea" id="RHEA:20716"/>
        <dbReference type="ChEBI" id="CHEBI:15377"/>
        <dbReference type="ChEBI" id="CHEBI:15378"/>
        <dbReference type="ChEBI" id="CHEBI:28938"/>
        <dbReference type="ChEBI" id="CHEBI:57856"/>
        <dbReference type="ChEBI" id="CHEBI:57985"/>
        <dbReference type="EC" id="3.5.4.28"/>
    </reaction>
</comment>
<dbReference type="Pfam" id="PF22039">
    <property type="entry name" value="HUTI_composite_bact"/>
    <property type="match status" value="1"/>
</dbReference>
<dbReference type="PANTHER" id="PTHR43794">
    <property type="entry name" value="AMINOHYDROLASE SSNA-RELATED"/>
    <property type="match status" value="1"/>
</dbReference>
<dbReference type="Gene3D" id="2.30.40.10">
    <property type="entry name" value="Urease, subunit C, domain 1"/>
    <property type="match status" value="1"/>
</dbReference>
<proteinExistence type="inferred from homology"/>
<evidence type="ECO:0000313" key="8">
    <source>
        <dbReference type="EMBL" id="MBK1726148.1"/>
    </source>
</evidence>
<evidence type="ECO:0000259" key="6">
    <source>
        <dbReference type="Pfam" id="PF01979"/>
    </source>
</evidence>
<dbReference type="Pfam" id="PF01979">
    <property type="entry name" value="Amidohydro_1"/>
    <property type="match status" value="1"/>
</dbReference>
<feature type="domain" description="Amidohydrolase-related" evidence="6">
    <location>
        <begin position="61"/>
        <end position="407"/>
    </location>
</feature>
<evidence type="ECO:0000259" key="7">
    <source>
        <dbReference type="Pfam" id="PF22039"/>
    </source>
</evidence>
<dbReference type="EC" id="3.5.4.31" evidence="5"/>
<evidence type="ECO:0000256" key="5">
    <source>
        <dbReference type="HAMAP-Rule" id="MF_01281"/>
    </source>
</evidence>
<reference evidence="8 9" key="1">
    <citation type="journal article" date="2020" name="Microorganisms">
        <title>Osmotic Adaptation and Compatible Solute Biosynthesis of Phototrophic Bacteria as Revealed from Genome Analyses.</title>
        <authorList>
            <person name="Imhoff J.F."/>
            <person name="Rahn T."/>
            <person name="Kunzel S."/>
            <person name="Keller A."/>
            <person name="Neulinger S.C."/>
        </authorList>
    </citation>
    <scope>NUCLEOTIDE SEQUENCE [LARGE SCALE GENOMIC DNA]</scope>
    <source>
        <strain evidence="8 9">DSM 15116</strain>
    </source>
</reference>
<dbReference type="InterPro" id="IPR054418">
    <property type="entry name" value="MQNX/HUTI_composite_N"/>
</dbReference>
<dbReference type="InterPro" id="IPR050287">
    <property type="entry name" value="MTA/SAH_deaminase"/>
</dbReference>
<feature type="binding site" evidence="5">
    <location>
        <position position="218"/>
    </location>
    <ligand>
        <name>Zn(2+)</name>
        <dbReference type="ChEBI" id="CHEBI:29105"/>
    </ligand>
</feature>
<evidence type="ECO:0000256" key="3">
    <source>
        <dbReference type="ARBA" id="ARBA00022801"/>
    </source>
</evidence>
<dbReference type="InterPro" id="IPR011059">
    <property type="entry name" value="Metal-dep_hydrolase_composite"/>
</dbReference>
<dbReference type="EC" id="3.5.4.28" evidence="5"/>